<dbReference type="GO" id="GO:0015297">
    <property type="term" value="F:antiporter activity"/>
    <property type="evidence" value="ECO:0007669"/>
    <property type="project" value="UniProtKB-KW"/>
</dbReference>
<evidence type="ECO:0000256" key="1">
    <source>
        <dbReference type="ARBA" id="ARBA00004141"/>
    </source>
</evidence>
<evidence type="ECO:0000256" key="6">
    <source>
        <dbReference type="ARBA" id="ARBA00022958"/>
    </source>
</evidence>
<keyword evidence="8" id="KW-0406">Ion transport</keyword>
<dbReference type="GO" id="GO:0016020">
    <property type="term" value="C:membrane"/>
    <property type="evidence" value="ECO:0007669"/>
    <property type="project" value="UniProtKB-SubCell"/>
</dbReference>
<feature type="transmembrane region" description="Helical" evidence="11">
    <location>
        <begin position="1647"/>
        <end position="1666"/>
    </location>
</feature>
<keyword evidence="7 11" id="KW-1133">Transmembrane helix</keyword>
<keyword evidence="9 11" id="KW-0472">Membrane</keyword>
<evidence type="ECO:0000259" key="14">
    <source>
        <dbReference type="Pfam" id="PF23259"/>
    </source>
</evidence>
<feature type="domain" description="Cation/H+ exchanger transmembrane" evidence="12">
    <location>
        <begin position="75"/>
        <end position="465"/>
    </location>
</feature>
<feature type="transmembrane region" description="Helical" evidence="11">
    <location>
        <begin position="839"/>
        <end position="858"/>
    </location>
</feature>
<evidence type="ECO:0000256" key="9">
    <source>
        <dbReference type="ARBA" id="ARBA00023136"/>
    </source>
</evidence>
<evidence type="ECO:0000256" key="4">
    <source>
        <dbReference type="ARBA" id="ARBA00022538"/>
    </source>
</evidence>
<feature type="domain" description="Cation/H(+) antiporter central" evidence="13">
    <location>
        <begin position="525"/>
        <end position="654"/>
    </location>
</feature>
<feature type="transmembrane region" description="Helical" evidence="11">
    <location>
        <begin position="1752"/>
        <end position="1770"/>
    </location>
</feature>
<feature type="transmembrane region" description="Helical" evidence="11">
    <location>
        <begin position="1818"/>
        <end position="1839"/>
    </location>
</feature>
<accession>A0A7G2DV96</accession>
<dbReference type="GO" id="GO:0006885">
    <property type="term" value="P:regulation of pH"/>
    <property type="evidence" value="ECO:0007669"/>
    <property type="project" value="UniProtKB-ARBA"/>
</dbReference>
<feature type="transmembrane region" description="Helical" evidence="11">
    <location>
        <begin position="1786"/>
        <end position="1806"/>
    </location>
</feature>
<dbReference type="FunFam" id="1.20.1530.20:FF:000003">
    <property type="entry name" value="Cation/H(+) antiporter 15"/>
    <property type="match status" value="3"/>
</dbReference>
<comment type="subcellular location">
    <subcellularLocation>
        <location evidence="1">Membrane</location>
        <topology evidence="1">Multi-pass membrane protein</topology>
    </subcellularLocation>
</comment>
<sequence>MESRNEAYDGAYNATFWGDFSYHGYGFSEDGSKFCEQIPILVNSFGVWEKLDLPIRGMKIWDYSLPHLESVIVLVLCLWQFFYLSLKKIGLPVPKITSMMIAGAALSQTNLLPNDWTIQHILFPDDTRPKVPETLGGFAFVFYWFIEGVKMDVGMVRKTGTKVIVTGIATVILPIIAANMVFGKLRETGGKYLTGMEYRTILFMQSISAFTGISRLLRDLRINHSEFGRIVISTAMVADGTGFGVNLFALVAWMDWRVSALQGVGIIGYVIFMVWVVRPAMFWVIKRTPQERPVKECFIYIILILAFGGYYFLKEIHMFPAVGPFLLGLCVPHGPPLGSQLVEKFESFNTGILLPLFLFFSMLQIDGPWLANQIGQLRHFDGQLYEALTIIIVVFVAKIIFSMIPALLAKMPLTDSFVMALILSNKGIVELCYFLYGVESNVLHVKSFTIMATMILVSSTISPVLIHYLYDSSKRFISFQKRNLMSLKLGSELKFLVCIHKADHISGMINLLAQSFPLHESTISCYVIHLVELVGLDNPVFISHQMQKAEPGNRSYSNNVLIAFDNFKHYWKSISLELFTCISNPRYMHQEIYSLALDKQASFLMLPFHIIWSLDQTTVVSDDVMRRNANLNVLRQAPCSVGIFVHRQKLLSAQKSSPSFEVCAIFVGGKDDREALALGRQMMRNPNVNLTVLKLIPAKMDGMTTGWDQMLDSAEVKEVLRNNNNTVGQHSFVEYVEETVNDGSDTSTLLLSIANSFDLFVVGRSAGVGTDVVSALSEWTEFDELEEIDMSYWDVSWGEFNEDKNSSIFCESHPHIVNSHGIWEVMTFKRGMNFWEYPLPNLEILIFSTFFIWRLLDISFNKIGLRVPRFTYMMIAGIILGQTCHFSNKSWIHDIFFPDDNRPKVAETLGAFGFVLYWFLKGVTMDAELPFRTEKRSSVIGFITVIIPLICGSLTFRYRERRGDSSILRMEYRLIIFLQSISAFTSIDTLLKDLQIKHSEFGRIALSGAMVTDMLAFGVTFFNAIYYEKLYGFMQTVGFCLFVVVMICVVRPAMYWVIKQTPEGRPVKDFYLYSIFGIAFACFTFFNKVIHLFGPAGSFVFGLTVPNGYPLGTTLIQKFESFNLGSILPLFGSLTMMQVDLLRLFKESGDLIRMEGQIYEVISFILLVNTTKFVVTTITAYAFKMPLRDSFALALVLSNKGIFELAYYTYAVELKLIRPEVFTILAAYTLLNSIFIPMLLELVHDPTKRFRCYRKRNLGILKDGAALQCLMCVYRPDHITSMTDLLETFSPSQDSPMACNILHLVELVGQANPMFISHQLQKPEPGSTSLSDNVIISFRGFQRQFFEYTSLDIFTSVSVSQHMHEDICWLALSRSLSLIVLAFHRTWSVDRSTVISNDDNLRMLNVNVLRRAPCSVGIFVYRKPIVESHMAKSHSKICLIFNGGKDDREALAITNRMRLTEKRTRLTIIRFIPKSSEMDNDEWEQQQSINLKESVTSIVGSNIKENDAKVTYIDKAVSDGSETSRILRAMANDYDLFIVGSGSGIGTEATSGISEWTEFNELGPIGDLLASHEYPSSASVLVVQKQVQDLSQMDAENATWRKEFMWNNDEKRAEMGTKMFCDVSPHIMLNSHGVAEKMASGSKGMDFWEYPLPQLEIIILSIFLLWRLFDMLFKKLGVPIPKFTSMMLVGTVLSEMFGSMQIPCLKHIFIHYNQYMTKVPDTIGAFAFVLDWFLRGVTTDVGIMKKSGTKSVVIGITSMIIPWQIGKLLYSSREKSSILTMTEMEYTVMTFTMSMTPFTCVNMLLTDLKIVHTDFGQIAQSAGMVTDLLAFFLTVSAYVSRDETQGVKMGLAFMAFFIFVYLVRQFMLWVIRHTPEGAPVKNVYLYIGLLLAYLSYLYWSRFLFFGPLGAFALGLAVPNGPPLGSVFIQKFDSFNEGIFLPLFGSLSMIKLDWSFLRKEFGNGRHLHGHMYECFSFLPIVYIAKFATSFLAALATKIPLRDSIILGVIMGTKSSFELGYVLTAFEKDRISLEVLSLLGVYILVNSLLTPMAIHFLYDRSKRFVCYGRRNLKEKPEMQTLVCINKPDNITSMISLLRATSPSKDSPMECCVLHLIELLGQATPTFISHQLQKPKPGSRSYSENVISSFQLFQEVYWDSASINMFTSLTSAKEMHEQICWFALSQGSNLILLSFHRTWEPNGNVIISDDQTLRSLNLNVLKRAPCSVGIFVYRKPIWQTKALESPCRVCLIYVGGNDDKEALALADHMRGNQQVILTVLRLIPTSHADESSLRIHSQMVDMNRHEDQRPGDKSTIIDWTVGDGTETSKILHSVSYDYDLFIVGRRSGVGTTVTRGLGDWMEFEELGVIGDLLASEYFPSRASVLVVQQQE</sequence>
<dbReference type="EMBL" id="LR881466">
    <property type="protein sequence ID" value="CAD5312082.1"/>
    <property type="molecule type" value="Genomic_DNA"/>
</dbReference>
<evidence type="ECO:0000256" key="2">
    <source>
        <dbReference type="ARBA" id="ARBA00022448"/>
    </source>
</evidence>
<name>A0A7G2DV96_ARATH</name>
<dbReference type="Pfam" id="PF23256">
    <property type="entry name" value="CHX17_2nd"/>
    <property type="match status" value="1"/>
</dbReference>
<feature type="transmembrane region" description="Helical" evidence="11">
    <location>
        <begin position="297"/>
        <end position="313"/>
    </location>
</feature>
<feature type="transmembrane region" description="Helical" evidence="11">
    <location>
        <begin position="939"/>
        <end position="958"/>
    </location>
</feature>
<dbReference type="InterPro" id="IPR050794">
    <property type="entry name" value="CPA2_transporter"/>
</dbReference>
<feature type="transmembrane region" description="Helical" evidence="11">
    <location>
        <begin position="68"/>
        <end position="86"/>
    </location>
</feature>
<organism evidence="15 16">
    <name type="scientific">Arabidopsis thaliana</name>
    <name type="common">Mouse-ear cress</name>
    <dbReference type="NCBI Taxonomy" id="3702"/>
    <lineage>
        <taxon>Eukaryota</taxon>
        <taxon>Viridiplantae</taxon>
        <taxon>Streptophyta</taxon>
        <taxon>Embryophyta</taxon>
        <taxon>Tracheophyta</taxon>
        <taxon>Spermatophyta</taxon>
        <taxon>Magnoliopsida</taxon>
        <taxon>eudicotyledons</taxon>
        <taxon>Gunneridae</taxon>
        <taxon>Pentapetalae</taxon>
        <taxon>rosids</taxon>
        <taxon>malvids</taxon>
        <taxon>Brassicales</taxon>
        <taxon>Brassicaceae</taxon>
        <taxon>Camelineae</taxon>
        <taxon>Arabidopsis</taxon>
    </lineage>
</organism>
<dbReference type="InterPro" id="IPR057291">
    <property type="entry name" value="CHX17_2nd"/>
</dbReference>
<evidence type="ECO:0000259" key="13">
    <source>
        <dbReference type="Pfam" id="PF23256"/>
    </source>
</evidence>
<evidence type="ECO:0000256" key="11">
    <source>
        <dbReference type="SAM" id="Phobius"/>
    </source>
</evidence>
<dbReference type="Gene3D" id="1.20.1530.20">
    <property type="match status" value="3"/>
</dbReference>
<evidence type="ECO:0000256" key="8">
    <source>
        <dbReference type="ARBA" id="ARBA00023065"/>
    </source>
</evidence>
<evidence type="ECO:0000313" key="16">
    <source>
        <dbReference type="Proteomes" id="UP000516314"/>
    </source>
</evidence>
<feature type="transmembrane region" description="Helical" evidence="11">
    <location>
        <begin position="416"/>
        <end position="436"/>
    </location>
</feature>
<feature type="transmembrane region" description="Helical" evidence="11">
    <location>
        <begin position="448"/>
        <end position="470"/>
    </location>
</feature>
<evidence type="ECO:0000256" key="10">
    <source>
        <dbReference type="ARBA" id="ARBA00038341"/>
    </source>
</evidence>
<evidence type="ECO:0000256" key="3">
    <source>
        <dbReference type="ARBA" id="ARBA00022449"/>
    </source>
</evidence>
<feature type="domain" description="Cation/H+ exchanger transmembrane" evidence="12">
    <location>
        <begin position="855"/>
        <end position="1239"/>
    </location>
</feature>
<dbReference type="InterPro" id="IPR038770">
    <property type="entry name" value="Na+/solute_symporter_sf"/>
</dbReference>
<feature type="transmembrane region" description="Helical" evidence="11">
    <location>
        <begin position="1033"/>
        <end position="1058"/>
    </location>
</feature>
<evidence type="ECO:0000313" key="15">
    <source>
        <dbReference type="EMBL" id="CAD5312082.1"/>
    </source>
</evidence>
<feature type="domain" description="Cation/H(+) antiporter C-terminal" evidence="14">
    <location>
        <begin position="1438"/>
        <end position="1586"/>
    </location>
</feature>
<feature type="transmembrane region" description="Helical" evidence="11">
    <location>
        <begin position="384"/>
        <end position="404"/>
    </location>
</feature>
<feature type="transmembrane region" description="Helical" evidence="11">
    <location>
        <begin position="230"/>
        <end position="254"/>
    </location>
</feature>
<keyword evidence="3" id="KW-0050">Antiport</keyword>
<feature type="domain" description="Cation/H+ exchanger transmembrane" evidence="12">
    <location>
        <begin position="1665"/>
        <end position="2054"/>
    </location>
</feature>
<feature type="transmembrane region" description="Helical" evidence="11">
    <location>
        <begin position="1976"/>
        <end position="1997"/>
    </location>
</feature>
<feature type="transmembrane region" description="Helical" evidence="11">
    <location>
        <begin position="908"/>
        <end position="927"/>
    </location>
</feature>
<comment type="similarity">
    <text evidence="10">Belongs to the monovalent cation:proton antiporter 2 (CPA2) transporter (TC 2.A.37) family. CHX (TC 2.A.37.4) subfamily.</text>
</comment>
<feature type="transmembrane region" description="Helical" evidence="11">
    <location>
        <begin position="870"/>
        <end position="888"/>
    </location>
</feature>
<keyword evidence="2" id="KW-0813">Transport</keyword>
<evidence type="ECO:0000256" key="5">
    <source>
        <dbReference type="ARBA" id="ARBA00022692"/>
    </source>
</evidence>
<feature type="transmembrane region" description="Helical" evidence="11">
    <location>
        <begin position="163"/>
        <end position="182"/>
    </location>
</feature>
<dbReference type="PANTHER" id="PTHR32468:SF73">
    <property type="entry name" value="CATION_H(+) ANTIPORTER 6A-RELATED"/>
    <property type="match status" value="1"/>
</dbReference>
<dbReference type="PANTHER" id="PTHR32468">
    <property type="entry name" value="CATION/H + ANTIPORTER"/>
    <property type="match status" value="1"/>
</dbReference>
<dbReference type="GO" id="GO:1902600">
    <property type="term" value="P:proton transmembrane transport"/>
    <property type="evidence" value="ECO:0007669"/>
    <property type="project" value="InterPro"/>
</dbReference>
<feature type="transmembrane region" description="Helical" evidence="11">
    <location>
        <begin position="202"/>
        <end position="218"/>
    </location>
</feature>
<keyword evidence="5 11" id="KW-0812">Transmembrane</keyword>
<feature type="transmembrane region" description="Helical" evidence="11">
    <location>
        <begin position="1003"/>
        <end position="1027"/>
    </location>
</feature>
<dbReference type="Pfam" id="PF00999">
    <property type="entry name" value="Na_H_Exchanger"/>
    <property type="match status" value="3"/>
</dbReference>
<reference evidence="15 16" key="1">
    <citation type="submission" date="2020-09" db="EMBL/GenBank/DDBJ databases">
        <authorList>
            <person name="Ashkenazy H."/>
        </authorList>
    </citation>
    <scope>NUCLEOTIDE SEQUENCE [LARGE SCALE GENOMIC DNA]</scope>
    <source>
        <strain evidence="16">cv. Cdm-0</strain>
    </source>
</reference>
<feature type="transmembrane region" description="Helical" evidence="11">
    <location>
        <begin position="1851"/>
        <end position="1871"/>
    </location>
</feature>
<feature type="transmembrane region" description="Helical" evidence="11">
    <location>
        <begin position="1070"/>
        <end position="1086"/>
    </location>
</feature>
<proteinExistence type="inferred from homology"/>
<feature type="transmembrane region" description="Helical" evidence="11">
    <location>
        <begin position="1883"/>
        <end position="1899"/>
    </location>
</feature>
<feature type="transmembrane region" description="Helical" evidence="11">
    <location>
        <begin position="1161"/>
        <end position="1183"/>
    </location>
</feature>
<feature type="transmembrane region" description="Helical" evidence="11">
    <location>
        <begin position="2003"/>
        <end position="2021"/>
    </location>
</feature>
<feature type="transmembrane region" description="Helical" evidence="11">
    <location>
        <begin position="266"/>
        <end position="285"/>
    </location>
</feature>
<keyword evidence="6" id="KW-0630">Potassium</keyword>
<dbReference type="Pfam" id="PF23259">
    <property type="entry name" value="CHX17_C"/>
    <property type="match status" value="1"/>
</dbReference>
<feature type="transmembrane region" description="Helical" evidence="11">
    <location>
        <begin position="1190"/>
        <end position="1210"/>
    </location>
</feature>
<keyword evidence="4" id="KW-0633">Potassium transport</keyword>
<dbReference type="Proteomes" id="UP000516314">
    <property type="component" value="Chromosome 1"/>
</dbReference>
<feature type="transmembrane region" description="Helical" evidence="11">
    <location>
        <begin position="2033"/>
        <end position="2056"/>
    </location>
</feature>
<evidence type="ECO:0000259" key="12">
    <source>
        <dbReference type="Pfam" id="PF00999"/>
    </source>
</evidence>
<dbReference type="InterPro" id="IPR057290">
    <property type="entry name" value="CHX17_C"/>
</dbReference>
<dbReference type="GO" id="GO:0006813">
    <property type="term" value="P:potassium ion transport"/>
    <property type="evidence" value="ECO:0007669"/>
    <property type="project" value="UniProtKB-KW"/>
</dbReference>
<protein>
    <submittedName>
        <fullName evidence="15">(thale cress) hypothetical protein</fullName>
    </submittedName>
</protein>
<evidence type="ECO:0000256" key="7">
    <source>
        <dbReference type="ARBA" id="ARBA00022989"/>
    </source>
</evidence>
<dbReference type="InterPro" id="IPR006153">
    <property type="entry name" value="Cation/H_exchanger_TM"/>
</dbReference>
<gene>
    <name evidence="15" type="ORF">AT9943_LOCUS654</name>
</gene>
<feature type="transmembrane region" description="Helical" evidence="11">
    <location>
        <begin position="1222"/>
        <end position="1243"/>
    </location>
</feature>